<dbReference type="AlphaFoldDB" id="A0A1U9K5V6"/>
<dbReference type="EMBL" id="CP019699">
    <property type="protein sequence ID" value="AQS55403.1"/>
    <property type="molecule type" value="Genomic_DNA"/>
</dbReference>
<dbReference type="InterPro" id="IPR006059">
    <property type="entry name" value="SBP"/>
</dbReference>
<organism evidence="9 10">
    <name type="scientific">Novibacillus thermophilus</name>
    <dbReference type="NCBI Taxonomy" id="1471761"/>
    <lineage>
        <taxon>Bacteria</taxon>
        <taxon>Bacillati</taxon>
        <taxon>Bacillota</taxon>
        <taxon>Bacilli</taxon>
        <taxon>Bacillales</taxon>
        <taxon>Thermoactinomycetaceae</taxon>
        <taxon>Novibacillus</taxon>
    </lineage>
</organism>
<evidence type="ECO:0000256" key="6">
    <source>
        <dbReference type="ARBA" id="ARBA00023139"/>
    </source>
</evidence>
<evidence type="ECO:0000256" key="1">
    <source>
        <dbReference type="ARBA" id="ARBA00008520"/>
    </source>
</evidence>
<gene>
    <name evidence="9" type="ORF">B0W44_05990</name>
</gene>
<dbReference type="PROSITE" id="PS51257">
    <property type="entry name" value="PROKAR_LIPOPROTEIN"/>
    <property type="match status" value="1"/>
</dbReference>
<keyword evidence="5" id="KW-0472">Membrane</keyword>
<keyword evidence="6" id="KW-0564">Palmitate</keyword>
<feature type="signal peptide" evidence="8">
    <location>
        <begin position="1"/>
        <end position="24"/>
    </location>
</feature>
<evidence type="ECO:0000256" key="5">
    <source>
        <dbReference type="ARBA" id="ARBA00023136"/>
    </source>
</evidence>
<keyword evidence="3" id="KW-1003">Cell membrane</keyword>
<reference evidence="9 10" key="1">
    <citation type="journal article" date="2015" name="Int. J. Syst. Evol. Microbiol.">
        <title>Novibacillus thermophilus gen. nov., sp. nov., a Gram-staining-negative and moderately thermophilic member of the family Thermoactinomycetaceae.</title>
        <authorList>
            <person name="Yang G."/>
            <person name="Chen J."/>
            <person name="Zhou S."/>
        </authorList>
    </citation>
    <scope>NUCLEOTIDE SEQUENCE [LARGE SCALE GENOMIC DNA]</scope>
    <source>
        <strain evidence="9 10">SG-1</strain>
    </source>
</reference>
<dbReference type="GO" id="GO:0055085">
    <property type="term" value="P:transmembrane transport"/>
    <property type="evidence" value="ECO:0007669"/>
    <property type="project" value="InterPro"/>
</dbReference>
<name>A0A1U9K5V6_9BACL</name>
<evidence type="ECO:0000256" key="8">
    <source>
        <dbReference type="SAM" id="SignalP"/>
    </source>
</evidence>
<evidence type="ECO:0000313" key="10">
    <source>
        <dbReference type="Proteomes" id="UP000188603"/>
    </source>
</evidence>
<proteinExistence type="inferred from homology"/>
<dbReference type="Proteomes" id="UP000188603">
    <property type="component" value="Chromosome"/>
</dbReference>
<dbReference type="Gene3D" id="3.40.190.10">
    <property type="entry name" value="Periplasmic binding protein-like II"/>
    <property type="match status" value="2"/>
</dbReference>
<evidence type="ECO:0000256" key="3">
    <source>
        <dbReference type="ARBA" id="ARBA00022475"/>
    </source>
</evidence>
<dbReference type="OrthoDB" id="9798191at2"/>
<protein>
    <submittedName>
        <fullName evidence="9">Uncharacterized protein</fullName>
    </submittedName>
</protein>
<comment type="similarity">
    <text evidence="1">Belongs to the bacterial solute-binding protein 1 family.</text>
</comment>
<evidence type="ECO:0000256" key="7">
    <source>
        <dbReference type="ARBA" id="ARBA00023288"/>
    </source>
</evidence>
<sequence>MKNFLKFFVLVSLLILFSTGCGNASGDSTNDPSSGKDQVTLTFFSTITMEPQKEVMASVVDQFEEENPEIVIDDNYPGGEYESMLRVKMAANDMPDLFDTHGWAKKRYGEYVVDLSNMEWVDRLDPALDQIFKDKDGKVYAYPLNQAKDGLIYNKTLLNNYGIDPPGTFEEFMAALEEIKEKSDGEVIPFWFAGSDKGALAQYFDQFATPLLITHQDHNYEEELLNGSSPKLCVKSSSVR</sequence>
<dbReference type="PROSITE" id="PS01037">
    <property type="entry name" value="SBP_BACTERIAL_1"/>
    <property type="match status" value="1"/>
</dbReference>
<dbReference type="SUPFAM" id="SSF53850">
    <property type="entry name" value="Periplasmic binding protein-like II"/>
    <property type="match status" value="1"/>
</dbReference>
<keyword evidence="7" id="KW-0449">Lipoprotein</keyword>
<evidence type="ECO:0000313" key="9">
    <source>
        <dbReference type="EMBL" id="AQS55403.1"/>
    </source>
</evidence>
<dbReference type="PANTHER" id="PTHR43649:SF33">
    <property type="entry name" value="POLYGALACTURONAN_RHAMNOGALACTURONAN-BINDING PROTEIN YTCQ"/>
    <property type="match status" value="1"/>
</dbReference>
<keyword evidence="2" id="KW-0813">Transport</keyword>
<feature type="chain" id="PRO_5039252854" evidence="8">
    <location>
        <begin position="25"/>
        <end position="240"/>
    </location>
</feature>
<dbReference type="InterPro" id="IPR050490">
    <property type="entry name" value="Bact_solute-bd_prot1"/>
</dbReference>
<keyword evidence="4 8" id="KW-0732">Signal</keyword>
<dbReference type="RefSeq" id="WP_077719233.1">
    <property type="nucleotide sequence ID" value="NZ_CP019699.1"/>
</dbReference>
<keyword evidence="10" id="KW-1185">Reference proteome</keyword>
<dbReference type="KEGG" id="ntr:B0W44_05990"/>
<evidence type="ECO:0000256" key="4">
    <source>
        <dbReference type="ARBA" id="ARBA00022729"/>
    </source>
</evidence>
<evidence type="ECO:0000256" key="2">
    <source>
        <dbReference type="ARBA" id="ARBA00022448"/>
    </source>
</evidence>
<dbReference type="Pfam" id="PF01547">
    <property type="entry name" value="SBP_bac_1"/>
    <property type="match status" value="1"/>
</dbReference>
<accession>A0A1U9K5V6</accession>
<dbReference type="PANTHER" id="PTHR43649">
    <property type="entry name" value="ARABINOSE-BINDING PROTEIN-RELATED"/>
    <property type="match status" value="1"/>
</dbReference>
<dbReference type="InterPro" id="IPR006061">
    <property type="entry name" value="SBP_1_CS"/>
</dbReference>
<dbReference type="STRING" id="1471761.B0W44_05990"/>